<dbReference type="InterPro" id="IPR036458">
    <property type="entry name" value="Na:dicarbo_symporter_sf"/>
</dbReference>
<dbReference type="GO" id="GO:0015501">
    <property type="term" value="F:glutamate:sodium symporter activity"/>
    <property type="evidence" value="ECO:0007669"/>
    <property type="project" value="TreeGrafter"/>
</dbReference>
<comment type="caution">
    <text evidence="7">Lacks conserved residue(s) required for the propagation of feature annotation.</text>
</comment>
<feature type="transmembrane region" description="Helical" evidence="7">
    <location>
        <begin position="12"/>
        <end position="34"/>
    </location>
</feature>
<sequence length="219" mass="24752">MAQSRMRCLNRHSLLTLLTVIGVIGGTVTGLVLNQFRSREWTKREIMYVKYPGDLFLRVLKSLIIPLLTSSIVSAIGSLDLSLSKKIAARSIIYYTVTTFCAVVLGIVLVTTIRPGVGIERSAQKKKVDAKIVLTADTLMDLGRNMFPPNIIEATVGQTHIHIKVPKEHEENPRFKNDTYNLRDEYPFWDFEEVLELRNCSRSNGPTRSTSCNLFRLPQ</sequence>
<dbReference type="Gene3D" id="1.10.3860.10">
    <property type="entry name" value="Sodium:dicarboxylate symporter"/>
    <property type="match status" value="1"/>
</dbReference>
<dbReference type="AlphaFoldDB" id="A0A1Y1LMS3"/>
<evidence type="ECO:0000256" key="6">
    <source>
        <dbReference type="ARBA" id="ARBA00023136"/>
    </source>
</evidence>
<dbReference type="EMBL" id="GEZM01055882">
    <property type="protein sequence ID" value="JAV72896.1"/>
    <property type="molecule type" value="Transcribed_RNA"/>
</dbReference>
<proteinExistence type="inferred from homology"/>
<keyword evidence="4 7" id="KW-0812">Transmembrane</keyword>
<dbReference type="InterPro" id="IPR050746">
    <property type="entry name" value="DAACS"/>
</dbReference>
<reference evidence="8" key="1">
    <citation type="journal article" date="2016" name="Sci. Rep.">
        <title>Molecular characterization of firefly nuptial gifts: a multi-omics approach sheds light on postcopulatory sexual selection.</title>
        <authorList>
            <person name="Al-Wathiqui N."/>
            <person name="Fallon T.R."/>
            <person name="South A."/>
            <person name="Weng J.K."/>
            <person name="Lewis S.M."/>
        </authorList>
    </citation>
    <scope>NUCLEOTIDE SEQUENCE</scope>
</reference>
<keyword evidence="3 7" id="KW-0813">Transport</keyword>
<dbReference type="Pfam" id="PF00375">
    <property type="entry name" value="SDF"/>
    <property type="match status" value="1"/>
</dbReference>
<keyword evidence="7" id="KW-0769">Symport</keyword>
<dbReference type="InterPro" id="IPR001991">
    <property type="entry name" value="Na-dicarboxylate_symporter"/>
</dbReference>
<comment type="similarity">
    <text evidence="2 7">Belongs to the dicarboxylate/amino acid:cation symporter (DAACS) (TC 2.A.23) family.</text>
</comment>
<protein>
    <recommendedName>
        <fullName evidence="7">Amino acid transporter</fullName>
    </recommendedName>
</protein>
<dbReference type="PANTHER" id="PTHR11958:SF63">
    <property type="entry name" value="AMINO ACID TRANSPORTER"/>
    <property type="match status" value="1"/>
</dbReference>
<feature type="transmembrane region" description="Helical" evidence="7">
    <location>
        <begin position="55"/>
        <end position="77"/>
    </location>
</feature>
<dbReference type="PRINTS" id="PR00173">
    <property type="entry name" value="EDTRNSPORT"/>
</dbReference>
<dbReference type="GO" id="GO:0015175">
    <property type="term" value="F:neutral L-amino acid transmembrane transporter activity"/>
    <property type="evidence" value="ECO:0007669"/>
    <property type="project" value="TreeGrafter"/>
</dbReference>
<accession>A0A1Y1LMS3</accession>
<dbReference type="GO" id="GO:0005313">
    <property type="term" value="F:L-glutamate transmembrane transporter activity"/>
    <property type="evidence" value="ECO:0007669"/>
    <property type="project" value="TreeGrafter"/>
</dbReference>
<keyword evidence="5 7" id="KW-1133">Transmembrane helix</keyword>
<evidence type="ECO:0000256" key="4">
    <source>
        <dbReference type="ARBA" id="ARBA00022692"/>
    </source>
</evidence>
<evidence type="ECO:0000256" key="5">
    <source>
        <dbReference type="ARBA" id="ARBA00022989"/>
    </source>
</evidence>
<name>A0A1Y1LMS3_PHOPY</name>
<evidence type="ECO:0000256" key="2">
    <source>
        <dbReference type="ARBA" id="ARBA00006148"/>
    </source>
</evidence>
<comment type="subcellular location">
    <subcellularLocation>
        <location evidence="1 7">Membrane</location>
        <topology evidence="1 7">Multi-pass membrane protein</topology>
    </subcellularLocation>
</comment>
<evidence type="ECO:0000256" key="7">
    <source>
        <dbReference type="RuleBase" id="RU361216"/>
    </source>
</evidence>
<organism evidence="8">
    <name type="scientific">Photinus pyralis</name>
    <name type="common">Common eastern firefly</name>
    <name type="synonym">Lampyris pyralis</name>
    <dbReference type="NCBI Taxonomy" id="7054"/>
    <lineage>
        <taxon>Eukaryota</taxon>
        <taxon>Metazoa</taxon>
        <taxon>Ecdysozoa</taxon>
        <taxon>Arthropoda</taxon>
        <taxon>Hexapoda</taxon>
        <taxon>Insecta</taxon>
        <taxon>Pterygota</taxon>
        <taxon>Neoptera</taxon>
        <taxon>Endopterygota</taxon>
        <taxon>Coleoptera</taxon>
        <taxon>Polyphaga</taxon>
        <taxon>Elateriformia</taxon>
        <taxon>Elateroidea</taxon>
        <taxon>Lampyridae</taxon>
        <taxon>Lampyrinae</taxon>
        <taxon>Photinus</taxon>
    </lineage>
</organism>
<dbReference type="PANTHER" id="PTHR11958">
    <property type="entry name" value="SODIUM/DICARBOXYLATE SYMPORTER-RELATED"/>
    <property type="match status" value="1"/>
</dbReference>
<dbReference type="GO" id="GO:0005886">
    <property type="term" value="C:plasma membrane"/>
    <property type="evidence" value="ECO:0007669"/>
    <property type="project" value="TreeGrafter"/>
</dbReference>
<evidence type="ECO:0000313" key="8">
    <source>
        <dbReference type="EMBL" id="JAV72896.1"/>
    </source>
</evidence>
<feature type="transmembrane region" description="Helical" evidence="7">
    <location>
        <begin position="92"/>
        <end position="117"/>
    </location>
</feature>
<evidence type="ECO:0000256" key="3">
    <source>
        <dbReference type="ARBA" id="ARBA00022448"/>
    </source>
</evidence>
<dbReference type="EMBL" id="GEZM01055881">
    <property type="protein sequence ID" value="JAV72898.1"/>
    <property type="molecule type" value="Transcribed_RNA"/>
</dbReference>
<evidence type="ECO:0000256" key="1">
    <source>
        <dbReference type="ARBA" id="ARBA00004141"/>
    </source>
</evidence>
<dbReference type="SUPFAM" id="SSF118215">
    <property type="entry name" value="Proton glutamate symport protein"/>
    <property type="match status" value="1"/>
</dbReference>
<keyword evidence="6 7" id="KW-0472">Membrane</keyword>